<comment type="caution">
    <text evidence="1">The sequence shown here is derived from an EMBL/GenBank/DDBJ whole genome shotgun (WGS) entry which is preliminary data.</text>
</comment>
<dbReference type="InterPro" id="IPR029062">
    <property type="entry name" value="Class_I_gatase-like"/>
</dbReference>
<accession>A0ABS7YMP5</accession>
<sequence length="242" mass="27616">MRASSSRNLVIFLQLDRPRDAASMPLGEHSQWLSHALGLDNNQYRVVESALQLDAIPLETVDCVVVCGLWYSEDYELYRQSMLPCLRQLYVNDIPLFAFGEGHLYLAEALGGQITKVSEPNQVGLMLLEMPASHDAMLAMTPAYCVSFSTLQYCVKQIPHIAKLLLSSPFIANYALKYRENCYSIHSQVGFTWSAMVTWLVRRPQYWQGNEAVLEFQREEIWGINMLRRFIATYSSVHPLVS</sequence>
<proteinExistence type="predicted"/>
<dbReference type="Proteomes" id="UP001199044">
    <property type="component" value="Unassembled WGS sequence"/>
</dbReference>
<keyword evidence="2" id="KW-1185">Reference proteome</keyword>
<dbReference type="Gene3D" id="3.40.50.880">
    <property type="match status" value="1"/>
</dbReference>
<gene>
    <name evidence="1" type="ORF">LDJ79_05300</name>
</gene>
<evidence type="ECO:0000313" key="1">
    <source>
        <dbReference type="EMBL" id="MCA2015519.1"/>
    </source>
</evidence>
<reference evidence="2" key="1">
    <citation type="submission" date="2023-07" db="EMBL/GenBank/DDBJ databases">
        <title>Molecular identification of indigenous halophilic bacteria isolated from red sea cost, biodegradation of synthetic dyes and assessment of degraded metabolite toxicity.</title>
        <authorList>
            <person name="Chaieb K."/>
            <person name="Altayb H.N."/>
        </authorList>
    </citation>
    <scope>NUCLEOTIDE SEQUENCE [LARGE SCALE GENOMIC DNA]</scope>
    <source>
        <strain evidence="2">K20</strain>
    </source>
</reference>
<name>A0ABS7YMP5_9VIBR</name>
<dbReference type="RefSeq" id="WP_225249839.1">
    <property type="nucleotide sequence ID" value="NZ_JAIWIU010000030.1"/>
</dbReference>
<evidence type="ECO:0000313" key="2">
    <source>
        <dbReference type="Proteomes" id="UP001199044"/>
    </source>
</evidence>
<protein>
    <submittedName>
        <fullName evidence="1">Uncharacterized protein</fullName>
    </submittedName>
</protein>
<dbReference type="CDD" id="cd01653">
    <property type="entry name" value="GATase1"/>
    <property type="match status" value="1"/>
</dbReference>
<organism evidence="1 2">
    <name type="scientific">Vibrio tritonius</name>
    <dbReference type="NCBI Taxonomy" id="1435069"/>
    <lineage>
        <taxon>Bacteria</taxon>
        <taxon>Pseudomonadati</taxon>
        <taxon>Pseudomonadota</taxon>
        <taxon>Gammaproteobacteria</taxon>
        <taxon>Vibrionales</taxon>
        <taxon>Vibrionaceae</taxon>
        <taxon>Vibrio</taxon>
    </lineage>
</organism>
<dbReference type="SUPFAM" id="SSF52317">
    <property type="entry name" value="Class I glutamine amidotransferase-like"/>
    <property type="match status" value="1"/>
</dbReference>
<dbReference type="EMBL" id="JAIWIU010000030">
    <property type="protein sequence ID" value="MCA2015519.1"/>
    <property type="molecule type" value="Genomic_DNA"/>
</dbReference>